<dbReference type="InterPro" id="IPR047817">
    <property type="entry name" value="ABC2_TM_bact-type"/>
</dbReference>
<dbReference type="KEGG" id="ifl:C1H71_09030"/>
<evidence type="ECO:0000256" key="8">
    <source>
        <dbReference type="ARBA" id="ARBA00023136"/>
    </source>
</evidence>
<keyword evidence="7 9" id="KW-1133">Transmembrane helix</keyword>
<keyword evidence="8 9" id="KW-0472">Membrane</keyword>
<sequence length="259" mass="28778">MARSPSAITLAVWKALFLREAVGRLFSGRATWFWLLAEPMFHVAYLVFIFTGIRVSNIGGIDTTIWIMVGMLAYFMFNRTGTQVKNAINANQALFAYRQVKPVDTVLVRGALEGFLMIIISSILLMCAALFNHPITPSNPLAVLEAFFGLWLVGMGFGLVASIFSELVPELGRVINLIMMPLYMISGVMFPIATVPQPYRDWLLLNPVAHGLEAARLGFAGNYHAVPELSIAYIYSFALVSIFLGLALHRRFAQRLTTK</sequence>
<dbReference type="GO" id="GO:0140359">
    <property type="term" value="F:ABC-type transporter activity"/>
    <property type="evidence" value="ECO:0007669"/>
    <property type="project" value="InterPro"/>
</dbReference>
<feature type="transmembrane region" description="Helical" evidence="9">
    <location>
        <begin position="33"/>
        <end position="53"/>
    </location>
</feature>
<evidence type="ECO:0000256" key="7">
    <source>
        <dbReference type="ARBA" id="ARBA00022989"/>
    </source>
</evidence>
<evidence type="ECO:0000259" key="10">
    <source>
        <dbReference type="PROSITE" id="PS51012"/>
    </source>
</evidence>
<accession>A0A7G3G9D9</accession>
<evidence type="ECO:0000313" key="11">
    <source>
        <dbReference type="EMBL" id="QBC43673.1"/>
    </source>
</evidence>
<feature type="domain" description="ABC transmembrane type-2" evidence="10">
    <location>
        <begin position="30"/>
        <end position="252"/>
    </location>
</feature>
<dbReference type="Proteomes" id="UP000515917">
    <property type="component" value="Chromosome"/>
</dbReference>
<feature type="transmembrane region" description="Helical" evidence="9">
    <location>
        <begin position="111"/>
        <end position="131"/>
    </location>
</feature>
<evidence type="ECO:0000256" key="2">
    <source>
        <dbReference type="ARBA" id="ARBA00007783"/>
    </source>
</evidence>
<keyword evidence="6 9" id="KW-0812">Transmembrane</keyword>
<evidence type="ECO:0000256" key="1">
    <source>
        <dbReference type="ARBA" id="ARBA00004429"/>
    </source>
</evidence>
<dbReference type="GO" id="GO:0043190">
    <property type="term" value="C:ATP-binding cassette (ABC) transporter complex"/>
    <property type="evidence" value="ECO:0007669"/>
    <property type="project" value="InterPro"/>
</dbReference>
<dbReference type="Pfam" id="PF01061">
    <property type="entry name" value="ABC2_membrane"/>
    <property type="match status" value="1"/>
</dbReference>
<comment type="subcellular location">
    <subcellularLocation>
        <location evidence="1 9">Cell inner membrane</location>
        <topology evidence="1 9">Multi-pass membrane protein</topology>
    </subcellularLocation>
</comment>
<dbReference type="InterPro" id="IPR000412">
    <property type="entry name" value="ABC_2_transport"/>
</dbReference>
<keyword evidence="3 9" id="KW-0813">Transport</keyword>
<protein>
    <recommendedName>
        <fullName evidence="9">Transport permease protein</fullName>
    </recommendedName>
</protein>
<keyword evidence="12" id="KW-1185">Reference proteome</keyword>
<dbReference type="RefSeq" id="WP_130106253.1">
    <property type="nucleotide sequence ID" value="NZ_CP025781.1"/>
</dbReference>
<name>A0A7G3G9D9_9NEIS</name>
<evidence type="ECO:0000256" key="3">
    <source>
        <dbReference type="ARBA" id="ARBA00022448"/>
    </source>
</evidence>
<organism evidence="11 12">
    <name type="scientific">Iodobacter fluviatilis</name>
    <dbReference type="NCBI Taxonomy" id="537"/>
    <lineage>
        <taxon>Bacteria</taxon>
        <taxon>Pseudomonadati</taxon>
        <taxon>Pseudomonadota</taxon>
        <taxon>Betaproteobacteria</taxon>
        <taxon>Neisseriales</taxon>
        <taxon>Chitinibacteraceae</taxon>
        <taxon>Iodobacter</taxon>
    </lineage>
</organism>
<feature type="transmembrane region" description="Helical" evidence="9">
    <location>
        <begin position="171"/>
        <end position="190"/>
    </location>
</feature>
<dbReference type="PRINTS" id="PR00164">
    <property type="entry name" value="ABC2TRNSPORT"/>
</dbReference>
<evidence type="ECO:0000256" key="4">
    <source>
        <dbReference type="ARBA" id="ARBA00022475"/>
    </source>
</evidence>
<feature type="transmembrane region" description="Helical" evidence="9">
    <location>
        <begin position="231"/>
        <end position="249"/>
    </location>
</feature>
<feature type="transmembrane region" description="Helical" evidence="9">
    <location>
        <begin position="60"/>
        <end position="77"/>
    </location>
</feature>
<dbReference type="InterPro" id="IPR013525">
    <property type="entry name" value="ABC2_TM"/>
</dbReference>
<gene>
    <name evidence="11" type="ORF">C1H71_09030</name>
</gene>
<dbReference type="PANTHER" id="PTHR30413:SF8">
    <property type="entry name" value="TRANSPORT PERMEASE PROTEIN"/>
    <property type="match status" value="1"/>
</dbReference>
<evidence type="ECO:0000256" key="9">
    <source>
        <dbReference type="RuleBase" id="RU361157"/>
    </source>
</evidence>
<comment type="similarity">
    <text evidence="2 9">Belongs to the ABC-2 integral membrane protein family.</text>
</comment>
<reference evidence="11 12" key="1">
    <citation type="submission" date="2018-01" db="EMBL/GenBank/DDBJ databases">
        <title>Genome sequence of Iodobacter sp. strain PCH194 isolated from Indian Trans-Himalaya.</title>
        <authorList>
            <person name="Kumar V."/>
            <person name="Thakur V."/>
            <person name="Kumar S."/>
            <person name="Singh D."/>
        </authorList>
    </citation>
    <scope>NUCLEOTIDE SEQUENCE [LARGE SCALE GENOMIC DNA]</scope>
    <source>
        <strain evidence="11 12">PCH194</strain>
    </source>
</reference>
<keyword evidence="4 9" id="KW-1003">Cell membrane</keyword>
<feature type="transmembrane region" description="Helical" evidence="9">
    <location>
        <begin position="143"/>
        <end position="165"/>
    </location>
</feature>
<proteinExistence type="inferred from homology"/>
<evidence type="ECO:0000256" key="5">
    <source>
        <dbReference type="ARBA" id="ARBA00022519"/>
    </source>
</evidence>
<dbReference type="PROSITE" id="PS51012">
    <property type="entry name" value="ABC_TM2"/>
    <property type="match status" value="1"/>
</dbReference>
<keyword evidence="5" id="KW-0997">Cell inner membrane</keyword>
<dbReference type="EMBL" id="CP025781">
    <property type="protein sequence ID" value="QBC43673.1"/>
    <property type="molecule type" value="Genomic_DNA"/>
</dbReference>
<evidence type="ECO:0000313" key="12">
    <source>
        <dbReference type="Proteomes" id="UP000515917"/>
    </source>
</evidence>
<dbReference type="AlphaFoldDB" id="A0A7G3G9D9"/>
<dbReference type="PANTHER" id="PTHR30413">
    <property type="entry name" value="INNER MEMBRANE TRANSPORT PERMEASE"/>
    <property type="match status" value="1"/>
</dbReference>
<evidence type="ECO:0000256" key="6">
    <source>
        <dbReference type="ARBA" id="ARBA00022692"/>
    </source>
</evidence>
<dbReference type="GO" id="GO:0015920">
    <property type="term" value="P:lipopolysaccharide transport"/>
    <property type="evidence" value="ECO:0007669"/>
    <property type="project" value="TreeGrafter"/>
</dbReference>